<dbReference type="AlphaFoldDB" id="T1GQ40"/>
<evidence type="ECO:0000259" key="8">
    <source>
        <dbReference type="Pfam" id="PF16078"/>
    </source>
</evidence>
<reference evidence="10" key="1">
    <citation type="submission" date="2013-02" db="EMBL/GenBank/DDBJ databases">
        <authorList>
            <person name="Hughes D."/>
        </authorList>
    </citation>
    <scope>NUCLEOTIDE SEQUENCE</scope>
    <source>
        <strain>Durham</strain>
        <strain evidence="10">NC isolate 2 -- Noor lab</strain>
    </source>
</reference>
<proteinExistence type="inferred from homology"/>
<dbReference type="GO" id="GO:0045252">
    <property type="term" value="C:oxoglutarate dehydrogenase complex"/>
    <property type="evidence" value="ECO:0007669"/>
    <property type="project" value="TreeGrafter"/>
</dbReference>
<dbReference type="Pfam" id="PF16078">
    <property type="entry name" value="2-oxogl_dehyd_N"/>
    <property type="match status" value="1"/>
</dbReference>
<evidence type="ECO:0000256" key="6">
    <source>
        <dbReference type="ARBA" id="ARBA00040267"/>
    </source>
</evidence>
<evidence type="ECO:0000256" key="3">
    <source>
        <dbReference type="ARBA" id="ARBA00023002"/>
    </source>
</evidence>
<dbReference type="GO" id="GO:0006099">
    <property type="term" value="P:tricarboxylic acid cycle"/>
    <property type="evidence" value="ECO:0007669"/>
    <property type="project" value="TreeGrafter"/>
</dbReference>
<dbReference type="EnsemblMetazoa" id="MESCA005740-RA">
    <property type="protein sequence ID" value="MESCA005740-PA"/>
    <property type="gene ID" value="MESCA005740"/>
</dbReference>
<reference evidence="9" key="2">
    <citation type="submission" date="2015-06" db="UniProtKB">
        <authorList>
            <consortium name="EnsemblMetazoa"/>
        </authorList>
    </citation>
    <scope>IDENTIFICATION</scope>
</reference>
<accession>T1GQ40</accession>
<name>T1GQ40_MEGSC</name>
<evidence type="ECO:0000313" key="9">
    <source>
        <dbReference type="EnsemblMetazoa" id="MESCA005740-PA"/>
    </source>
</evidence>
<dbReference type="PANTHER" id="PTHR23152:SF4">
    <property type="entry name" value="2-OXOADIPATE DEHYDROGENASE COMPLEX COMPONENT E1"/>
    <property type="match status" value="1"/>
</dbReference>
<evidence type="ECO:0000256" key="5">
    <source>
        <dbReference type="ARBA" id="ARBA00037426"/>
    </source>
</evidence>
<keyword evidence="4" id="KW-0786">Thiamine pyrophosphate</keyword>
<dbReference type="STRING" id="36166.T1GQ40"/>
<dbReference type="InterPro" id="IPR032106">
    <property type="entry name" value="2-oxogl_dehyd_N"/>
</dbReference>
<dbReference type="GO" id="GO:0005739">
    <property type="term" value="C:mitochondrion"/>
    <property type="evidence" value="ECO:0007669"/>
    <property type="project" value="TreeGrafter"/>
</dbReference>
<protein>
    <recommendedName>
        <fullName evidence="6">2-oxoglutarate dehydrogenase, mitochondrial</fullName>
    </recommendedName>
    <alternativeName>
        <fullName evidence="7">2-oxoglutarate dehydrogenase complex component E1</fullName>
    </alternativeName>
</protein>
<comment type="function">
    <text evidence="5">The 2-oxoglutarate dehydrogenase complex catalyzes the overall conversion of 2-oxoglutarate to succinyl-CoA and CO(2). It contains multiple copies of three enzymatic components: 2-oxoglutarate dehydrogenase (E1), dihydrolipoamide succinyltransferase (E2) and lipoamide dehydrogenase (E3).</text>
</comment>
<dbReference type="EMBL" id="CAQQ02057132">
    <property type="status" value="NOT_ANNOTATED_CDS"/>
    <property type="molecule type" value="Genomic_DNA"/>
</dbReference>
<organism evidence="9 10">
    <name type="scientific">Megaselia scalaris</name>
    <name type="common">Humpbacked fly</name>
    <name type="synonym">Phora scalaris</name>
    <dbReference type="NCBI Taxonomy" id="36166"/>
    <lineage>
        <taxon>Eukaryota</taxon>
        <taxon>Metazoa</taxon>
        <taxon>Ecdysozoa</taxon>
        <taxon>Arthropoda</taxon>
        <taxon>Hexapoda</taxon>
        <taxon>Insecta</taxon>
        <taxon>Pterygota</taxon>
        <taxon>Neoptera</taxon>
        <taxon>Endopterygota</taxon>
        <taxon>Diptera</taxon>
        <taxon>Brachycera</taxon>
        <taxon>Muscomorpha</taxon>
        <taxon>Platypezoidea</taxon>
        <taxon>Phoridae</taxon>
        <taxon>Megaseliini</taxon>
        <taxon>Megaselia</taxon>
    </lineage>
</organism>
<dbReference type="InterPro" id="IPR011603">
    <property type="entry name" value="2oxoglutarate_DH_E1"/>
</dbReference>
<comment type="similarity">
    <text evidence="2">Belongs to the alpha-ketoglutarate dehydrogenase family.</text>
</comment>
<dbReference type="GO" id="GO:0030976">
    <property type="term" value="F:thiamine pyrophosphate binding"/>
    <property type="evidence" value="ECO:0007669"/>
    <property type="project" value="InterPro"/>
</dbReference>
<evidence type="ECO:0000256" key="2">
    <source>
        <dbReference type="ARBA" id="ARBA00006936"/>
    </source>
</evidence>
<dbReference type="Gene3D" id="1.10.287.1150">
    <property type="entry name" value="TPP helical domain"/>
    <property type="match status" value="1"/>
</dbReference>
<dbReference type="HOGENOM" id="CLU_124087_0_0_1"/>
<evidence type="ECO:0000256" key="4">
    <source>
        <dbReference type="ARBA" id="ARBA00023052"/>
    </source>
</evidence>
<dbReference type="GO" id="GO:0004591">
    <property type="term" value="F:oxoglutarate dehydrogenase (succinyl-transferring) activity"/>
    <property type="evidence" value="ECO:0007669"/>
    <property type="project" value="TreeGrafter"/>
</dbReference>
<evidence type="ECO:0000256" key="1">
    <source>
        <dbReference type="ARBA" id="ARBA00001964"/>
    </source>
</evidence>
<dbReference type="PANTHER" id="PTHR23152">
    <property type="entry name" value="2-OXOGLUTARATE DEHYDROGENASE"/>
    <property type="match status" value="1"/>
</dbReference>
<dbReference type="Proteomes" id="UP000015102">
    <property type="component" value="Unassembled WGS sequence"/>
</dbReference>
<evidence type="ECO:0000313" key="10">
    <source>
        <dbReference type="Proteomes" id="UP000015102"/>
    </source>
</evidence>
<evidence type="ECO:0000256" key="7">
    <source>
        <dbReference type="ARBA" id="ARBA00042984"/>
    </source>
</evidence>
<comment type="cofactor">
    <cofactor evidence="1">
        <name>thiamine diphosphate</name>
        <dbReference type="ChEBI" id="CHEBI:58937"/>
    </cofactor>
</comment>
<keyword evidence="10" id="KW-1185">Reference proteome</keyword>
<keyword evidence="3" id="KW-0560">Oxidoreductase</keyword>
<feature type="domain" description="2-oxoglutarate dehydrogenase E1 component N-terminal" evidence="8">
    <location>
        <begin position="26"/>
        <end position="61"/>
    </location>
</feature>
<sequence length="121" mass="13514">MKTSILFTGQRSRNYLQVLLAARSYSSSVSKSTTNYVDDMYSKWLRDPTSVHISWDAYFRNNYPNASAMAVGQPDEKVIDDHLAVQAIIRSYQSRGHLAAELDPLGITNPESSISKDGVAR</sequence>